<protein>
    <recommendedName>
        <fullName evidence="3">Molybdopterin synthase sulfur carrier subunit</fullName>
    </recommendedName>
</protein>
<dbReference type="EMBL" id="JACHIB010000003">
    <property type="protein sequence ID" value="MBB6082661.1"/>
    <property type="molecule type" value="Genomic_DNA"/>
</dbReference>
<dbReference type="AlphaFoldDB" id="A0A7W9TLK2"/>
<organism evidence="4 5">
    <name type="scientific">Castellaniella defragrans</name>
    <name type="common">Alcaligenes defragrans</name>
    <dbReference type="NCBI Taxonomy" id="75697"/>
    <lineage>
        <taxon>Bacteria</taxon>
        <taxon>Pseudomonadati</taxon>
        <taxon>Pseudomonadota</taxon>
        <taxon>Betaproteobacteria</taxon>
        <taxon>Burkholderiales</taxon>
        <taxon>Alcaligenaceae</taxon>
        <taxon>Castellaniella</taxon>
    </lineage>
</organism>
<accession>A0A7W9TLK2</accession>
<evidence type="ECO:0000313" key="5">
    <source>
        <dbReference type="Proteomes" id="UP000541136"/>
    </source>
</evidence>
<name>A0A7W9TLK2_CASDE</name>
<evidence type="ECO:0000256" key="3">
    <source>
        <dbReference type="ARBA" id="ARBA00024247"/>
    </source>
</evidence>
<dbReference type="InterPro" id="IPR016155">
    <property type="entry name" value="Mopterin_synth/thiamin_S_b"/>
</dbReference>
<proteinExistence type="inferred from homology"/>
<dbReference type="InterPro" id="IPR012675">
    <property type="entry name" value="Beta-grasp_dom_sf"/>
</dbReference>
<dbReference type="GO" id="GO:1990133">
    <property type="term" value="C:molybdopterin adenylyltransferase complex"/>
    <property type="evidence" value="ECO:0007669"/>
    <property type="project" value="TreeGrafter"/>
</dbReference>
<dbReference type="RefSeq" id="WP_043684297.1">
    <property type="nucleotide sequence ID" value="NZ_JACHIB010000003.1"/>
</dbReference>
<gene>
    <name evidence="4" type="ORF">HNR28_000686</name>
</gene>
<dbReference type="PANTHER" id="PTHR33359">
    <property type="entry name" value="MOLYBDOPTERIN SYNTHASE SULFUR CARRIER SUBUNIT"/>
    <property type="match status" value="1"/>
</dbReference>
<dbReference type="InterPro" id="IPR044672">
    <property type="entry name" value="MOCS2A"/>
</dbReference>
<dbReference type="GO" id="GO:0000166">
    <property type="term" value="F:nucleotide binding"/>
    <property type="evidence" value="ECO:0007669"/>
    <property type="project" value="UniProtKB-KW"/>
</dbReference>
<sequence>MATGTTIDVLYFAQVAEHMGLRRETLPLDAPIRAGDWLDALAARCPALGPSARLKLAINQEHAGRAATIRPGDEVAVFEPVTGG</sequence>
<evidence type="ECO:0000313" key="4">
    <source>
        <dbReference type="EMBL" id="MBB6082661.1"/>
    </source>
</evidence>
<dbReference type="PANTHER" id="PTHR33359:SF1">
    <property type="entry name" value="MOLYBDOPTERIN SYNTHASE SULFUR CARRIER SUBUNIT"/>
    <property type="match status" value="1"/>
</dbReference>
<dbReference type="CDD" id="cd00754">
    <property type="entry name" value="Ubl_MoaD"/>
    <property type="match status" value="1"/>
</dbReference>
<evidence type="ECO:0000256" key="2">
    <source>
        <dbReference type="ARBA" id="ARBA00024200"/>
    </source>
</evidence>
<keyword evidence="1" id="KW-0547">Nucleotide-binding</keyword>
<comment type="similarity">
    <text evidence="2">Belongs to the MoaD family.</text>
</comment>
<evidence type="ECO:0000256" key="1">
    <source>
        <dbReference type="ARBA" id="ARBA00022741"/>
    </source>
</evidence>
<dbReference type="Pfam" id="PF02597">
    <property type="entry name" value="ThiS"/>
    <property type="match status" value="1"/>
</dbReference>
<dbReference type="GO" id="GO:0006777">
    <property type="term" value="P:Mo-molybdopterin cofactor biosynthetic process"/>
    <property type="evidence" value="ECO:0007669"/>
    <property type="project" value="InterPro"/>
</dbReference>
<comment type="caution">
    <text evidence="4">The sequence shown here is derived from an EMBL/GenBank/DDBJ whole genome shotgun (WGS) entry which is preliminary data.</text>
</comment>
<reference evidence="4 5" key="1">
    <citation type="submission" date="2020-08" db="EMBL/GenBank/DDBJ databases">
        <title>Genomic Encyclopedia of Type Strains, Phase IV (KMG-IV): sequencing the most valuable type-strain genomes for metagenomic binning, comparative biology and taxonomic classification.</title>
        <authorList>
            <person name="Goeker M."/>
        </authorList>
    </citation>
    <scope>NUCLEOTIDE SEQUENCE [LARGE SCALE GENOMIC DNA]</scope>
    <source>
        <strain evidence="4 5">DSM 12141</strain>
    </source>
</reference>
<dbReference type="SUPFAM" id="SSF54285">
    <property type="entry name" value="MoaD/ThiS"/>
    <property type="match status" value="1"/>
</dbReference>
<dbReference type="Gene3D" id="3.10.20.30">
    <property type="match status" value="1"/>
</dbReference>
<dbReference type="Proteomes" id="UP000541136">
    <property type="component" value="Unassembled WGS sequence"/>
</dbReference>
<dbReference type="InterPro" id="IPR003749">
    <property type="entry name" value="ThiS/MoaD-like"/>
</dbReference>